<feature type="region of interest" description="Disordered" evidence="6">
    <location>
        <begin position="491"/>
        <end position="525"/>
    </location>
</feature>
<evidence type="ECO:0000256" key="5">
    <source>
        <dbReference type="RuleBase" id="RU004020"/>
    </source>
</evidence>
<dbReference type="SUPFAM" id="SSF46785">
    <property type="entry name" value="Winged helix' DNA-binding domain"/>
    <property type="match status" value="1"/>
</dbReference>
<dbReference type="GO" id="GO:0003700">
    <property type="term" value="F:DNA-binding transcription factor activity"/>
    <property type="evidence" value="ECO:0007669"/>
    <property type="project" value="InterPro"/>
</dbReference>
<evidence type="ECO:0000256" key="4">
    <source>
        <dbReference type="ARBA" id="ARBA00023242"/>
    </source>
</evidence>
<feature type="compositionally biased region" description="Polar residues" evidence="6">
    <location>
        <begin position="316"/>
        <end position="332"/>
    </location>
</feature>
<dbReference type="Pfam" id="PF00447">
    <property type="entry name" value="HSF_DNA-bind"/>
    <property type="match status" value="1"/>
</dbReference>
<evidence type="ECO:0000313" key="8">
    <source>
        <dbReference type="Ensembl" id="ENSFALP00000020378.1"/>
    </source>
</evidence>
<accession>A0A803VCC2</accession>
<dbReference type="SMART" id="SM00415">
    <property type="entry name" value="HSF"/>
    <property type="match status" value="1"/>
</dbReference>
<proteinExistence type="inferred from homology"/>
<feature type="region of interest" description="Disordered" evidence="6">
    <location>
        <begin position="20"/>
        <end position="51"/>
    </location>
</feature>
<keyword evidence="3" id="KW-0238">DNA-binding</keyword>
<dbReference type="KEGG" id="fab:101813524"/>
<comment type="subcellular location">
    <subcellularLocation>
        <location evidence="1">Nucleus</location>
    </subcellularLocation>
</comment>
<dbReference type="Gene3D" id="1.10.10.10">
    <property type="entry name" value="Winged helix-like DNA-binding domain superfamily/Winged helix DNA-binding domain"/>
    <property type="match status" value="1"/>
</dbReference>
<dbReference type="PANTHER" id="PTHR10015:SF278">
    <property type="entry name" value="HEAT SHOCK FACTOR PROTEIN 5"/>
    <property type="match status" value="1"/>
</dbReference>
<sequence>MSPSVSFPFPFSRLALSAPQRELCSRPQPSPVRAGPRAGPSAAPPSGRVPRALWPHSAIDAMAELPLPAALNASTFPAKLWRLVNSAGVRSVRWDSRGQGLLIDRSLLERELLSPGGAHGAGGEGAGPGPGPGPDSFQATRFGSFVRQLNLYGFHKVPGDAGGWLHFRNANFVRDRPELLLRIQRLTRANRQRLAAGLEVRSRQPSRFQQLHTERPLPAFCAGQPPGAAPSCRNLAAAFSLEASELCPGPSRGCAGTQESEASPPPAKKVCASSGLFGASPVEPSRELLRRFSLHKLTIPLVRIDPEAACRVLQEGSSCKSSEQHSPANSAASRRDSEVPPGPSRMSTAAQVREASPEPPEDAFVNSGPLGASSVEAGAYTVQFQPQPIIPPVPMDHESTLVTVPESSSCTFPEQHLPAYCPSATPGTSAPSAPAGCAGYAPWRAPRWLWYTPGEEELPPLDLDMVLETLEEMLSSSPRERSPSAQGNIINVASESSGGEPVNKAAAEGGLPGTESSGNSSQEPEELDIHLIYLARRAALRAKEKPRESL</sequence>
<dbReference type="PANTHER" id="PTHR10015">
    <property type="entry name" value="HEAT SHOCK TRANSCRIPTION FACTOR"/>
    <property type="match status" value="1"/>
</dbReference>
<keyword evidence="9" id="KW-1185">Reference proteome</keyword>
<evidence type="ECO:0000256" key="1">
    <source>
        <dbReference type="ARBA" id="ARBA00004123"/>
    </source>
</evidence>
<reference evidence="8" key="1">
    <citation type="submission" date="2025-08" db="UniProtKB">
        <authorList>
            <consortium name="Ensembl"/>
        </authorList>
    </citation>
    <scope>IDENTIFICATION</scope>
</reference>
<comment type="similarity">
    <text evidence="2 5">Belongs to the HSF family.</text>
</comment>
<dbReference type="GO" id="GO:0043565">
    <property type="term" value="F:sequence-specific DNA binding"/>
    <property type="evidence" value="ECO:0007669"/>
    <property type="project" value="InterPro"/>
</dbReference>
<dbReference type="OrthoDB" id="9396505at2759"/>
<feature type="compositionally biased region" description="Low complexity" evidence="6">
    <location>
        <begin position="31"/>
        <end position="51"/>
    </location>
</feature>
<evidence type="ECO:0000259" key="7">
    <source>
        <dbReference type="SMART" id="SM00415"/>
    </source>
</evidence>
<dbReference type="InterPro" id="IPR000232">
    <property type="entry name" value="HSF_DNA-bd"/>
</dbReference>
<reference evidence="8" key="2">
    <citation type="submission" date="2025-09" db="UniProtKB">
        <authorList>
            <consortium name="Ensembl"/>
        </authorList>
    </citation>
    <scope>IDENTIFICATION</scope>
</reference>
<feature type="region of interest" description="Disordered" evidence="6">
    <location>
        <begin position="114"/>
        <end position="138"/>
    </location>
</feature>
<feature type="domain" description="HSF-type DNA-binding" evidence="7">
    <location>
        <begin position="72"/>
        <end position="186"/>
    </location>
</feature>
<gene>
    <name evidence="8" type="primary">LOC101813524</name>
</gene>
<evidence type="ECO:0000313" key="9">
    <source>
        <dbReference type="Proteomes" id="UP000016665"/>
    </source>
</evidence>
<evidence type="ECO:0000256" key="3">
    <source>
        <dbReference type="ARBA" id="ARBA00023125"/>
    </source>
</evidence>
<dbReference type="AlphaFoldDB" id="A0A803VCC2"/>
<dbReference type="Ensembl" id="ENSFALT00000036194.1">
    <property type="protein sequence ID" value="ENSFALP00000020378.1"/>
    <property type="gene ID" value="ENSFALG00000024530.1"/>
</dbReference>
<dbReference type="GeneID" id="101813524"/>
<name>A0A803VCC2_FICAL</name>
<keyword evidence="4" id="KW-0539">Nucleus</keyword>
<dbReference type="GeneTree" id="ENSGT00510000048674"/>
<feature type="region of interest" description="Disordered" evidence="6">
    <location>
        <begin position="316"/>
        <end position="370"/>
    </location>
</feature>
<dbReference type="Proteomes" id="UP000016665">
    <property type="component" value="Unplaced"/>
</dbReference>
<dbReference type="GO" id="GO:0005634">
    <property type="term" value="C:nucleus"/>
    <property type="evidence" value="ECO:0007669"/>
    <property type="project" value="UniProtKB-SubCell"/>
</dbReference>
<organism evidence="8 9">
    <name type="scientific">Ficedula albicollis</name>
    <name type="common">Collared flycatcher</name>
    <name type="synonym">Muscicapa albicollis</name>
    <dbReference type="NCBI Taxonomy" id="59894"/>
    <lineage>
        <taxon>Eukaryota</taxon>
        <taxon>Metazoa</taxon>
        <taxon>Chordata</taxon>
        <taxon>Craniata</taxon>
        <taxon>Vertebrata</taxon>
        <taxon>Euteleostomi</taxon>
        <taxon>Archelosauria</taxon>
        <taxon>Archosauria</taxon>
        <taxon>Dinosauria</taxon>
        <taxon>Saurischia</taxon>
        <taxon>Theropoda</taxon>
        <taxon>Coelurosauria</taxon>
        <taxon>Aves</taxon>
        <taxon>Neognathae</taxon>
        <taxon>Neoaves</taxon>
        <taxon>Telluraves</taxon>
        <taxon>Australaves</taxon>
        <taxon>Passeriformes</taxon>
        <taxon>Muscicapidae</taxon>
        <taxon>Ficedula</taxon>
    </lineage>
</organism>
<feature type="compositionally biased region" description="Gly residues" evidence="6">
    <location>
        <begin position="117"/>
        <end position="128"/>
    </location>
</feature>
<evidence type="ECO:0000256" key="2">
    <source>
        <dbReference type="ARBA" id="ARBA00006403"/>
    </source>
</evidence>
<evidence type="ECO:0000256" key="6">
    <source>
        <dbReference type="SAM" id="MobiDB-lite"/>
    </source>
</evidence>
<dbReference type="InterPro" id="IPR036390">
    <property type="entry name" value="WH_DNA-bd_sf"/>
</dbReference>
<protein>
    <recommendedName>
        <fullName evidence="7">HSF-type DNA-binding domain-containing protein</fullName>
    </recommendedName>
</protein>
<dbReference type="RefSeq" id="XP_005062213.1">
    <property type="nucleotide sequence ID" value="XM_005062156.2"/>
</dbReference>
<dbReference type="InterPro" id="IPR036388">
    <property type="entry name" value="WH-like_DNA-bd_sf"/>
</dbReference>